<evidence type="ECO:0000256" key="4">
    <source>
        <dbReference type="ARBA" id="ARBA00023211"/>
    </source>
</evidence>
<comment type="cofactor">
    <cofactor evidence="6">
        <name>Mn(2+)</name>
        <dbReference type="ChEBI" id="CHEBI:29035"/>
    </cofactor>
</comment>
<dbReference type="GO" id="GO:0006146">
    <property type="term" value="P:adenine catabolic process"/>
    <property type="evidence" value="ECO:0007669"/>
    <property type="project" value="InterPro"/>
</dbReference>
<feature type="domain" description="Adenine deaminase C-terminal" evidence="8">
    <location>
        <begin position="387"/>
        <end position="536"/>
    </location>
</feature>
<evidence type="ECO:0000256" key="5">
    <source>
        <dbReference type="ARBA" id="ARBA00047720"/>
    </source>
</evidence>
<dbReference type="GO" id="GO:0000034">
    <property type="term" value="F:adenine deaminase activity"/>
    <property type="evidence" value="ECO:0007669"/>
    <property type="project" value="UniProtKB-UniRule"/>
</dbReference>
<comment type="similarity">
    <text evidence="1 6">Belongs to the metallo-dependent hydrolases superfamily. Adenine deaminase family.</text>
</comment>
<dbReference type="PANTHER" id="PTHR11113:SF2">
    <property type="entry name" value="ADENINE DEAMINASE"/>
    <property type="match status" value="1"/>
</dbReference>
<dbReference type="EMBL" id="VSIV01000053">
    <property type="protein sequence ID" value="TYB34706.1"/>
    <property type="molecule type" value="Genomic_DNA"/>
</dbReference>
<dbReference type="AlphaFoldDB" id="A0A5D0MNV8"/>
<evidence type="ECO:0000259" key="8">
    <source>
        <dbReference type="Pfam" id="PF13382"/>
    </source>
</evidence>
<dbReference type="SUPFAM" id="SSF51338">
    <property type="entry name" value="Composite domain of metallo-dependent hydrolases"/>
    <property type="match status" value="1"/>
</dbReference>
<accession>A0A5D0MNV8</accession>
<dbReference type="InterPro" id="IPR032466">
    <property type="entry name" value="Metal_Hydrolase"/>
</dbReference>
<dbReference type="InterPro" id="IPR026912">
    <property type="entry name" value="Adenine_deam_C"/>
</dbReference>
<feature type="domain" description="Amidohydrolase-related" evidence="7">
    <location>
        <begin position="50"/>
        <end position="332"/>
    </location>
</feature>
<evidence type="ECO:0000259" key="7">
    <source>
        <dbReference type="Pfam" id="PF01979"/>
    </source>
</evidence>
<dbReference type="EC" id="3.5.4.2" evidence="2 6"/>
<evidence type="ECO:0000256" key="3">
    <source>
        <dbReference type="ARBA" id="ARBA00022801"/>
    </source>
</evidence>
<dbReference type="InterPro" id="IPR006679">
    <property type="entry name" value="Adenine_deam"/>
</dbReference>
<dbReference type="PANTHER" id="PTHR11113">
    <property type="entry name" value="N-ACETYLGLUCOSAMINE-6-PHOSPHATE DEACETYLASE"/>
    <property type="match status" value="1"/>
</dbReference>
<name>A0A5D0MNV8_FLESI</name>
<gene>
    <name evidence="6 9" type="primary">ade</name>
    <name evidence="9" type="ORF">FXF49_01960</name>
</gene>
<organism evidence="9 10">
    <name type="scientific">Flexistipes sinusarabici</name>
    <dbReference type="NCBI Taxonomy" id="2352"/>
    <lineage>
        <taxon>Bacteria</taxon>
        <taxon>Pseudomonadati</taxon>
        <taxon>Deferribacterota</taxon>
        <taxon>Deferribacteres</taxon>
        <taxon>Deferribacterales</taxon>
        <taxon>Flexistipitaceae</taxon>
        <taxon>Flexistipes</taxon>
    </lineage>
</organism>
<comment type="caution">
    <text evidence="9">The sequence shown here is derived from an EMBL/GenBank/DDBJ whole genome shotgun (WGS) entry which is preliminary data.</text>
</comment>
<dbReference type="InterPro" id="IPR011059">
    <property type="entry name" value="Metal-dep_hydrolase_composite"/>
</dbReference>
<dbReference type="Pfam" id="PF01979">
    <property type="entry name" value="Amidohydro_1"/>
    <property type="match status" value="1"/>
</dbReference>
<dbReference type="NCBIfam" id="TIGR01178">
    <property type="entry name" value="ade"/>
    <property type="match status" value="1"/>
</dbReference>
<keyword evidence="4 6" id="KW-0464">Manganese</keyword>
<dbReference type="SUPFAM" id="SSF51556">
    <property type="entry name" value="Metallo-dependent hydrolases"/>
    <property type="match status" value="1"/>
</dbReference>
<evidence type="ECO:0000256" key="1">
    <source>
        <dbReference type="ARBA" id="ARBA00006773"/>
    </source>
</evidence>
<evidence type="ECO:0000256" key="6">
    <source>
        <dbReference type="HAMAP-Rule" id="MF_01518"/>
    </source>
</evidence>
<evidence type="ECO:0000256" key="2">
    <source>
        <dbReference type="ARBA" id="ARBA00012782"/>
    </source>
</evidence>
<protein>
    <recommendedName>
        <fullName evidence="2 6">Adenine deaminase</fullName>
        <shortName evidence="6">Adenase</shortName>
        <shortName evidence="6">Adenine aminase</shortName>
        <ecNumber evidence="2 6">3.5.4.2</ecNumber>
    </recommendedName>
</protein>
<dbReference type="HAMAP" id="MF_01518">
    <property type="entry name" value="Adenine_deamin"/>
    <property type="match status" value="1"/>
</dbReference>
<keyword evidence="3 6" id="KW-0378">Hydrolase</keyword>
<dbReference type="Proteomes" id="UP000323337">
    <property type="component" value="Unassembled WGS sequence"/>
</dbReference>
<dbReference type="RefSeq" id="WP_303700235.1">
    <property type="nucleotide sequence ID" value="NZ_VSIV01000053.1"/>
</dbReference>
<evidence type="ECO:0000313" key="9">
    <source>
        <dbReference type="EMBL" id="TYB34706.1"/>
    </source>
</evidence>
<dbReference type="Gene3D" id="2.30.40.10">
    <property type="entry name" value="Urease, subunit C, domain 1"/>
    <property type="match status" value="1"/>
</dbReference>
<reference evidence="9 10" key="1">
    <citation type="submission" date="2019-08" db="EMBL/GenBank/DDBJ databases">
        <title>Genomic characterization of a novel candidate phylum (ARYD3) from a high temperature, high salinity tertiary oil reservoir in north central Oklahoma, USA.</title>
        <authorList>
            <person name="Youssef N.H."/>
            <person name="Yadav A."/>
            <person name="Elshahed M.S."/>
        </authorList>
    </citation>
    <scope>NUCLEOTIDE SEQUENCE [LARGE SCALE GENOMIC DNA]</scope>
    <source>
        <strain evidence="9">ARYD1</strain>
    </source>
</reference>
<proteinExistence type="inferred from homology"/>
<dbReference type="Pfam" id="PF13382">
    <property type="entry name" value="Adenine_deam_C"/>
    <property type="match status" value="1"/>
</dbReference>
<dbReference type="InterPro" id="IPR006680">
    <property type="entry name" value="Amidohydro-rel"/>
</dbReference>
<evidence type="ECO:0000313" key="10">
    <source>
        <dbReference type="Proteomes" id="UP000323337"/>
    </source>
</evidence>
<comment type="catalytic activity">
    <reaction evidence="5 6">
        <text>adenine + H2O + H(+) = hypoxanthine + NH4(+)</text>
        <dbReference type="Rhea" id="RHEA:23688"/>
        <dbReference type="ChEBI" id="CHEBI:15377"/>
        <dbReference type="ChEBI" id="CHEBI:15378"/>
        <dbReference type="ChEBI" id="CHEBI:16708"/>
        <dbReference type="ChEBI" id="CHEBI:17368"/>
        <dbReference type="ChEBI" id="CHEBI:28938"/>
        <dbReference type="EC" id="3.5.4.2"/>
    </reaction>
</comment>
<dbReference type="Gene3D" id="3.20.20.140">
    <property type="entry name" value="Metal-dependent hydrolases"/>
    <property type="match status" value="1"/>
</dbReference>
<sequence>MKTLFENVFIPDFDKDVFFKSNVLINNGVVAEITDSKPYADEYYNGDNLYITPGFIDCHVHIESSHLTPSAFGNVVSKQGTLHVVTDNHEIANVGGMGAVEYFMNEAKHSLCNIKFAVPSCVPATPFATSGAELGIDKISSLLKREEAVSLGEMMNNPGVIQGEEKFTVPIAKAKVLGKVINGHAPGLSGDDLLKYVAAGVMDDHESESYHDIKTKLEAGLKIFLREGSAEHTDNEAYELIKEYPDDIMFCTDDKSLNHIMRNGHIIYNVNKALRLGIPPVNVLKAAGRNGLKYYGLTSYAEIRPGMNASFIIADISNNAFKIKDIYVSGKNISHYSPENRNTPVPEKLQNSMNIATQSEIPQMKNEQACIRIKDGSLITEHLVDSSKTYDLKNDILKLCVFERYGHGNRATCKITGFNLKKGAFASSIAHDCHNIIAVGTSDESILKVVNSVIDNGGGLAVFDDKNLFILPLEIGGLVTSKAPHTIMEKLKHINELITKMGCYLTDPLGTLSFMALEVIPHLKLTDKGLFDVDNFRYL</sequence>